<dbReference type="GO" id="GO:0015986">
    <property type="term" value="P:proton motive force-driven ATP synthesis"/>
    <property type="evidence" value="ECO:0007669"/>
    <property type="project" value="InterPro"/>
</dbReference>
<dbReference type="Pfam" id="PF00895">
    <property type="entry name" value="ATP-synt_8"/>
    <property type="match status" value="1"/>
</dbReference>
<evidence type="ECO:0000256" key="2">
    <source>
        <dbReference type="ARBA" id="ARBA00008892"/>
    </source>
</evidence>
<evidence type="ECO:0000313" key="14">
    <source>
        <dbReference type="EMBL" id="AVN68056.1"/>
    </source>
</evidence>
<name>A0A2P1H945_9NEOP</name>
<dbReference type="InterPro" id="IPR001421">
    <property type="entry name" value="ATP8_metazoa"/>
</dbReference>
<keyword evidence="8 13" id="KW-1133">Transmembrane helix</keyword>
<comment type="similarity">
    <text evidence="2 12">Belongs to the ATPase protein 8 family.</text>
</comment>
<evidence type="ECO:0000256" key="7">
    <source>
        <dbReference type="ARBA" id="ARBA00022781"/>
    </source>
</evidence>
<comment type="subcellular location">
    <subcellularLocation>
        <location evidence="1 12">Mitochondrion membrane</location>
        <topology evidence="1 12">Single-pass membrane protein</topology>
    </subcellularLocation>
</comment>
<sequence>MPQMMPLSWLSLFMFFSIIFMLFNSFNYFSHIPIKSMIESKKINIKVSSWKW</sequence>
<keyword evidence="11 13" id="KW-0472">Membrane</keyword>
<evidence type="ECO:0000256" key="5">
    <source>
        <dbReference type="ARBA" id="ARBA00022547"/>
    </source>
</evidence>
<dbReference type="AlphaFoldDB" id="A0A2P1H945"/>
<evidence type="ECO:0000256" key="11">
    <source>
        <dbReference type="ARBA" id="ARBA00023136"/>
    </source>
</evidence>
<keyword evidence="10 12" id="KW-0496">Mitochondrion</keyword>
<evidence type="ECO:0000256" key="6">
    <source>
        <dbReference type="ARBA" id="ARBA00022692"/>
    </source>
</evidence>
<comment type="subunit">
    <text evidence="3">F-type ATPases have 2 components, CF(1) - the catalytic core - and CF(0) - the membrane proton channel.</text>
</comment>
<keyword evidence="9 12" id="KW-0406">Ion transport</keyword>
<dbReference type="GO" id="GO:0045259">
    <property type="term" value="C:proton-transporting ATP synthase complex"/>
    <property type="evidence" value="ECO:0007669"/>
    <property type="project" value="UniProtKB-KW"/>
</dbReference>
<evidence type="ECO:0000256" key="1">
    <source>
        <dbReference type="ARBA" id="ARBA00004304"/>
    </source>
</evidence>
<geneLocation type="mitochondrion" evidence="14"/>
<feature type="transmembrane region" description="Helical" evidence="13">
    <location>
        <begin position="6"/>
        <end position="29"/>
    </location>
</feature>
<protein>
    <recommendedName>
        <fullName evidence="12">ATP synthase complex subunit 8</fullName>
    </recommendedName>
</protein>
<proteinExistence type="inferred from homology"/>
<dbReference type="GO" id="GO:0015078">
    <property type="term" value="F:proton transmembrane transporter activity"/>
    <property type="evidence" value="ECO:0007669"/>
    <property type="project" value="InterPro"/>
</dbReference>
<dbReference type="EMBL" id="MG882209">
    <property type="protein sequence ID" value="AVN68056.1"/>
    <property type="molecule type" value="Genomic_DNA"/>
</dbReference>
<keyword evidence="4 12" id="KW-0813">Transport</keyword>
<accession>A0A2P1H945</accession>
<evidence type="ECO:0000256" key="4">
    <source>
        <dbReference type="ARBA" id="ARBA00022448"/>
    </source>
</evidence>
<dbReference type="GO" id="GO:0031966">
    <property type="term" value="C:mitochondrial membrane"/>
    <property type="evidence" value="ECO:0007669"/>
    <property type="project" value="UniProtKB-SubCell"/>
</dbReference>
<evidence type="ECO:0000256" key="10">
    <source>
        <dbReference type="ARBA" id="ARBA00023128"/>
    </source>
</evidence>
<evidence type="ECO:0000256" key="8">
    <source>
        <dbReference type="ARBA" id="ARBA00022989"/>
    </source>
</evidence>
<evidence type="ECO:0000256" key="3">
    <source>
        <dbReference type="ARBA" id="ARBA00011291"/>
    </source>
</evidence>
<reference evidence="14" key="1">
    <citation type="journal article" date="2018" name="Mol. Biol. Evol.">
        <title>Transoceanic dispersal and plate tectonics shaped global cockroach distributions: evidence from mitochondrial phylogenomics.</title>
        <authorList>
            <person name="Bourguignon T."/>
            <person name="Qian T."/>
            <person name="Ho S.Y.W."/>
            <person name="Juna F."/>
            <person name="Wang Z."/>
            <person name="Arab D.A."/>
            <person name="Cameron S.L."/>
            <person name="Walker J."/>
            <person name="Rentz D."/>
            <person name="Evans T.A."/>
            <person name="Lo N."/>
        </authorList>
    </citation>
    <scope>NUCLEOTIDE SEQUENCE</scope>
</reference>
<evidence type="ECO:0000256" key="12">
    <source>
        <dbReference type="RuleBase" id="RU003661"/>
    </source>
</evidence>
<evidence type="ECO:0000256" key="9">
    <source>
        <dbReference type="ARBA" id="ARBA00023065"/>
    </source>
</evidence>
<gene>
    <name evidence="14" type="primary">atp8</name>
</gene>
<keyword evidence="7 12" id="KW-0375">Hydrogen ion transport</keyword>
<keyword evidence="5 12" id="KW-0138">CF(0)</keyword>
<organism evidence="14">
    <name type="scientific">Polyzosteria viridissima</name>
    <dbReference type="NCBI Taxonomy" id="2093447"/>
    <lineage>
        <taxon>Eukaryota</taxon>
        <taxon>Metazoa</taxon>
        <taxon>Ecdysozoa</taxon>
        <taxon>Arthropoda</taxon>
        <taxon>Hexapoda</taxon>
        <taxon>Insecta</taxon>
        <taxon>Pterygota</taxon>
        <taxon>Neoptera</taxon>
        <taxon>Polyneoptera</taxon>
        <taxon>Dictyoptera</taxon>
        <taxon>Blattodea</taxon>
        <taxon>Blattoidea</taxon>
        <taxon>Blattidae</taxon>
        <taxon>Polyzosteriinae</taxon>
        <taxon>Polyzosteria</taxon>
    </lineage>
</organism>
<evidence type="ECO:0000256" key="13">
    <source>
        <dbReference type="SAM" id="Phobius"/>
    </source>
</evidence>
<keyword evidence="6 12" id="KW-0812">Transmembrane</keyword>